<feature type="transmembrane region" description="Helical" evidence="1">
    <location>
        <begin position="196"/>
        <end position="214"/>
    </location>
</feature>
<keyword evidence="1" id="KW-0812">Transmembrane</keyword>
<keyword evidence="1" id="KW-1133">Transmembrane helix</keyword>
<reference evidence="2" key="1">
    <citation type="submission" date="2023-03" db="EMBL/GenBank/DDBJ databases">
        <title>Andean soil-derived lignocellulolytic bacterial consortium as a source of novel taxa and putative plastic-active enzymes.</title>
        <authorList>
            <person name="Diaz-Garcia L."/>
            <person name="Chuvochina M."/>
            <person name="Feuerriegel G."/>
            <person name="Bunk B."/>
            <person name="Sproer C."/>
            <person name="Streit W.R."/>
            <person name="Rodriguez L.M."/>
            <person name="Overmann J."/>
            <person name="Jimenez D.J."/>
        </authorList>
    </citation>
    <scope>NUCLEOTIDE SEQUENCE</scope>
    <source>
        <strain evidence="2">MAG 2441</strain>
    </source>
</reference>
<dbReference type="AlphaFoldDB" id="A0AA95EUZ4"/>
<feature type="transmembrane region" description="Helical" evidence="1">
    <location>
        <begin position="83"/>
        <end position="103"/>
    </location>
</feature>
<protein>
    <submittedName>
        <fullName evidence="2">ABC transporter permease</fullName>
    </submittedName>
</protein>
<feature type="transmembrane region" description="Helical" evidence="1">
    <location>
        <begin position="300"/>
        <end position="318"/>
    </location>
</feature>
<dbReference type="InterPro" id="IPR025699">
    <property type="entry name" value="ABC2_memb-like"/>
</dbReference>
<feature type="transmembrane region" description="Helical" evidence="1">
    <location>
        <begin position="241"/>
        <end position="261"/>
    </location>
</feature>
<proteinExistence type="predicted"/>
<evidence type="ECO:0000313" key="2">
    <source>
        <dbReference type="EMBL" id="WEK53551.1"/>
    </source>
</evidence>
<feature type="transmembrane region" description="Helical" evidence="1">
    <location>
        <begin position="464"/>
        <end position="482"/>
    </location>
</feature>
<feature type="transmembrane region" description="Helical" evidence="1">
    <location>
        <begin position="433"/>
        <end position="457"/>
    </location>
</feature>
<organism evidence="2 3">
    <name type="scientific">Candidatus Cohnella colombiensis</name>
    <dbReference type="NCBI Taxonomy" id="3121368"/>
    <lineage>
        <taxon>Bacteria</taxon>
        <taxon>Bacillati</taxon>
        <taxon>Bacillota</taxon>
        <taxon>Bacilli</taxon>
        <taxon>Bacillales</taxon>
        <taxon>Paenibacillaceae</taxon>
        <taxon>Cohnella</taxon>
    </lineage>
</organism>
<accession>A0AA95EUZ4</accession>
<evidence type="ECO:0000256" key="1">
    <source>
        <dbReference type="SAM" id="Phobius"/>
    </source>
</evidence>
<feature type="transmembrane region" description="Helical" evidence="1">
    <location>
        <begin position="346"/>
        <end position="368"/>
    </location>
</feature>
<feature type="transmembrane region" description="Helical" evidence="1">
    <location>
        <begin position="507"/>
        <end position="528"/>
    </location>
</feature>
<sequence length="535" mass="57985">MSKQIFHNTGLLSRFILRRDRLRIPVWIIALVAFTCLVAISFTTLYGSEQARQAIAESMKNPAMTAMVGIGYGLDNYTFGAMMAHQLLLMTSIVVGIMSILLVTRHTRADEEEGRIEMVRSLPVGRLSNLGATFAISFGTNASLALIIGFGLNALGIESMGLEGSLLYGAAIGAIGIFFAALTALFAQLSESPRGTIGFSFAILGIAYLVRAIGDVSMDTLSWFSPFGWVLSAKAYVHNNWWPIVLTVGVALLLTILAFYLNAIRDLEAGFIPSKPGKKKASSFLQSPLGLSLRLQRMGIIAWAIGMFVLGAAYGSVLGDTDSFLAQNGALKDLITPVAGFSLTELFIAMIMSVLAMICTIPVLMVMFRLKGEEKKNRTEHLLGRAVSRMRLMGSYFIVSIAVGLVMLSLAGLGMGVAGVAAMDSSGITLGVFYQAAIVYLPAIWIMIGLAVLLVGIAPRLTSLLWLYMGYSFLVVYLGKLFQFPDWMSKLTPFGYISQYPIEQMDWVKSIALTTIAIAITVAGFVGYRRRDIQG</sequence>
<feature type="transmembrane region" description="Helical" evidence="1">
    <location>
        <begin position="166"/>
        <end position="189"/>
    </location>
</feature>
<keyword evidence="3" id="KW-1185">Reference proteome</keyword>
<dbReference type="Pfam" id="PF13346">
    <property type="entry name" value="ABC2_membrane_5"/>
    <property type="match status" value="1"/>
</dbReference>
<feature type="transmembrane region" description="Helical" evidence="1">
    <location>
        <begin position="124"/>
        <end position="154"/>
    </location>
</feature>
<keyword evidence="1" id="KW-0472">Membrane</keyword>
<evidence type="ECO:0000313" key="3">
    <source>
        <dbReference type="Proteomes" id="UP001178662"/>
    </source>
</evidence>
<feature type="transmembrane region" description="Helical" evidence="1">
    <location>
        <begin position="24"/>
        <end position="46"/>
    </location>
</feature>
<gene>
    <name evidence="2" type="ORF">P0Y55_13300</name>
</gene>
<feature type="transmembrane region" description="Helical" evidence="1">
    <location>
        <begin position="395"/>
        <end position="421"/>
    </location>
</feature>
<dbReference type="Proteomes" id="UP001178662">
    <property type="component" value="Chromosome"/>
</dbReference>
<name>A0AA95EUZ4_9BACL</name>
<dbReference type="EMBL" id="CP119317">
    <property type="protein sequence ID" value="WEK53551.1"/>
    <property type="molecule type" value="Genomic_DNA"/>
</dbReference>